<feature type="transmembrane region" description="Helical" evidence="2">
    <location>
        <begin position="713"/>
        <end position="730"/>
    </location>
</feature>
<keyword evidence="2" id="KW-0472">Membrane</keyword>
<evidence type="ECO:0000256" key="2">
    <source>
        <dbReference type="SAM" id="Phobius"/>
    </source>
</evidence>
<dbReference type="RefSeq" id="WP_345501216.1">
    <property type="nucleotide sequence ID" value="NZ_BAABLO010000001.1"/>
</dbReference>
<feature type="transmembrane region" description="Helical" evidence="2">
    <location>
        <begin position="461"/>
        <end position="481"/>
    </location>
</feature>
<comment type="caution">
    <text evidence="4">The sequence shown here is derived from an EMBL/GenBank/DDBJ whole genome shotgun (WGS) entry which is preliminary data.</text>
</comment>
<protein>
    <submittedName>
        <fullName evidence="4">Uncharacterized protein</fullName>
    </submittedName>
</protein>
<feature type="transmembrane region" description="Helical" evidence="2">
    <location>
        <begin position="396"/>
        <end position="415"/>
    </location>
</feature>
<accession>A0ABP8XUJ8</accession>
<dbReference type="Proteomes" id="UP001500556">
    <property type="component" value="Unassembled WGS sequence"/>
</dbReference>
<feature type="transmembrane region" description="Helical" evidence="2">
    <location>
        <begin position="590"/>
        <end position="608"/>
    </location>
</feature>
<feature type="transmembrane region" description="Helical" evidence="2">
    <location>
        <begin position="529"/>
        <end position="552"/>
    </location>
</feature>
<keyword evidence="2" id="KW-1133">Transmembrane helix</keyword>
<proteinExistence type="predicted"/>
<organism evidence="4 5">
    <name type="scientific">Pedococcus ginsenosidimutans</name>
    <dbReference type="NCBI Taxonomy" id="490570"/>
    <lineage>
        <taxon>Bacteria</taxon>
        <taxon>Bacillati</taxon>
        <taxon>Actinomycetota</taxon>
        <taxon>Actinomycetes</taxon>
        <taxon>Micrococcales</taxon>
        <taxon>Intrasporangiaceae</taxon>
        <taxon>Pedococcus</taxon>
    </lineage>
</organism>
<gene>
    <name evidence="4" type="ORF">GCM10025782_07050</name>
</gene>
<feature type="transmembrane region" description="Helical" evidence="2">
    <location>
        <begin position="736"/>
        <end position="757"/>
    </location>
</feature>
<evidence type="ECO:0000313" key="5">
    <source>
        <dbReference type="Proteomes" id="UP001500556"/>
    </source>
</evidence>
<feature type="signal peptide" evidence="3">
    <location>
        <begin position="1"/>
        <end position="28"/>
    </location>
</feature>
<dbReference type="EMBL" id="BAABLO010000001">
    <property type="protein sequence ID" value="GAA4713422.1"/>
    <property type="molecule type" value="Genomic_DNA"/>
</dbReference>
<name>A0ABP8XUJ8_9MICO</name>
<feature type="compositionally biased region" description="Gly residues" evidence="1">
    <location>
        <begin position="248"/>
        <end position="266"/>
    </location>
</feature>
<feature type="transmembrane region" description="Helical" evidence="2">
    <location>
        <begin position="488"/>
        <end position="509"/>
    </location>
</feature>
<reference evidence="5" key="1">
    <citation type="journal article" date="2019" name="Int. J. Syst. Evol. Microbiol.">
        <title>The Global Catalogue of Microorganisms (GCM) 10K type strain sequencing project: providing services to taxonomists for standard genome sequencing and annotation.</title>
        <authorList>
            <consortium name="The Broad Institute Genomics Platform"/>
            <consortium name="The Broad Institute Genome Sequencing Center for Infectious Disease"/>
            <person name="Wu L."/>
            <person name="Ma J."/>
        </authorList>
    </citation>
    <scope>NUCLEOTIDE SEQUENCE [LARGE SCALE GENOMIC DNA]</scope>
    <source>
        <strain evidence="5">JCM 18961</strain>
    </source>
</reference>
<feature type="transmembrane region" description="Helical" evidence="2">
    <location>
        <begin position="675"/>
        <end position="693"/>
    </location>
</feature>
<feature type="region of interest" description="Disordered" evidence="1">
    <location>
        <begin position="230"/>
        <end position="270"/>
    </location>
</feature>
<feature type="transmembrane region" description="Helical" evidence="2">
    <location>
        <begin position="564"/>
        <end position="584"/>
    </location>
</feature>
<evidence type="ECO:0000313" key="4">
    <source>
        <dbReference type="EMBL" id="GAA4713422.1"/>
    </source>
</evidence>
<sequence length="773" mass="79629">MTRRALLRLAGLLAILSAVVLPATVRTAAATSATSAPAPAAVTRAPVAAGNEPLAAPDTNDPNPVILVGTGGLTWSDVDAKATPALWSMLRDGSTAALSVRSVFTNTCPIDGWLSLSAGDRAAAAGPGKGGDRSTRDPCPAVPTVDSGVVPGWSRYVQAADAKRFGSKPGTLGETLASNEQCVQAVGPGAGVGAAYVSGAVPRYAAYDASQLTGELSRCRVTLVDVGSLRDPADLPPGEPAATASLSGSGGTGSGGTGSGTSGAGAGSRAEQAGVIDKRISEVLQAAPSGSDVIVASLSDAGSSERLRLVAAKGPHYGSGTLDSKSTKQPGLVQSADLTVTLLHAAAVPVPTGLGGAPLYRGSADDNSESAARDRLRGLIDFDEASHEVHALVPPFFNGVVYTQIAIYLFAAVVWRRDFGSTDLRLRLLRIVRRVAIVAATVPASTFLANLIPWWRFPVPMLAIIASVGLFVAILSAIAFLGPWGRRLTGPLAAVSLATLLVLGIDIMFGGRLQISSLMGLQPVVGGRFYGMGNVTFALFATSAILLCIAVSGYYVKRGQPRRAALAVLVVGLAAVVIDGSPAWGADGGGPPALLPGLAYLVLAILGIRMTWRRGALIGAVTVGLFLLVGFVDSLRPTEDQSHLGRFFESLFNGGAWDIVVRKLEQNISILFGNYRLALLVPIALVFVIYILARPTSWGSRALERSYEACPTLRPGLIALLVMLTIGFAINDSGVAIPANGAIIAVPLIIAVSVRVLEDEARAGATTRAKRRG</sequence>
<evidence type="ECO:0000256" key="1">
    <source>
        <dbReference type="SAM" id="MobiDB-lite"/>
    </source>
</evidence>
<evidence type="ECO:0000256" key="3">
    <source>
        <dbReference type="SAM" id="SignalP"/>
    </source>
</evidence>
<feature type="transmembrane region" description="Helical" evidence="2">
    <location>
        <begin position="615"/>
        <end position="632"/>
    </location>
</feature>
<keyword evidence="2" id="KW-0812">Transmembrane</keyword>
<keyword evidence="3" id="KW-0732">Signal</keyword>
<keyword evidence="5" id="KW-1185">Reference proteome</keyword>
<feature type="transmembrane region" description="Helical" evidence="2">
    <location>
        <begin position="435"/>
        <end position="455"/>
    </location>
</feature>
<feature type="chain" id="PRO_5045707661" evidence="3">
    <location>
        <begin position="29"/>
        <end position="773"/>
    </location>
</feature>